<dbReference type="GO" id="GO:0043758">
    <property type="term" value="F:acetate-CoA ligase (ADP-forming) activity"/>
    <property type="evidence" value="ECO:0007669"/>
    <property type="project" value="InterPro"/>
</dbReference>
<dbReference type="Pfam" id="PF00583">
    <property type="entry name" value="Acetyltransf_1"/>
    <property type="match status" value="1"/>
</dbReference>
<keyword evidence="9" id="KW-1185">Reference proteome</keyword>
<dbReference type="Gene3D" id="3.40.50.261">
    <property type="entry name" value="Succinyl-CoA synthetase domains"/>
    <property type="match status" value="2"/>
</dbReference>
<name>A0A848G5J3_9RHOO</name>
<dbReference type="SUPFAM" id="SSF55729">
    <property type="entry name" value="Acyl-CoA N-acyltransferases (Nat)"/>
    <property type="match status" value="1"/>
</dbReference>
<dbReference type="AlphaFoldDB" id="A0A848G5J3"/>
<dbReference type="Gene3D" id="3.30.470.20">
    <property type="entry name" value="ATP-grasp fold, B domain"/>
    <property type="match status" value="1"/>
</dbReference>
<dbReference type="CDD" id="cd04301">
    <property type="entry name" value="NAT_SF"/>
    <property type="match status" value="1"/>
</dbReference>
<feature type="domain" description="N-acetyltransferase" evidence="7">
    <location>
        <begin position="730"/>
        <end position="887"/>
    </location>
</feature>
<dbReference type="RefSeq" id="WP_169147033.1">
    <property type="nucleotide sequence ID" value="NZ_JABBGA010000015.1"/>
</dbReference>
<dbReference type="EMBL" id="JABBGA010000015">
    <property type="protein sequence ID" value="NML27498.1"/>
    <property type="molecule type" value="Genomic_DNA"/>
</dbReference>
<dbReference type="SMART" id="SM00881">
    <property type="entry name" value="CoA_binding"/>
    <property type="match status" value="1"/>
</dbReference>
<sequence>MPTRHSLATLFEPASIAVIGASEEARSVGRVIFSNLREAGFRGPLHAVNPKHQTVFSQPCHASVEDIGGRVDLAVIAAPARALHAIVEQCGRSGVRNAVIVTATGPGGDALEKRLLDTARETGLRLLGPGSLGILRPDIGLNAALTRIAVGKGDLALVSQSGAMCSVVLDWAATNQVGFSSVISLSSTLDVDFGETLDYLVHDPRTRHILLYVDHVRHARRFMSALRSAARIKPIILLKAGRHEDDGPTGSACVADAVFDAAMRRAGVVRVQHIGQLFFAAKALASGFRPREAPLTIVTNGGGPGAMAADRAGDLGIPLAALSDDSLARLGRLIAGERRPGNPLDLGGDASPERYRDTLRLLAEDPAVDNVLVMLSPHAMTDPLEVARSLIEVAADSRLCLCACWMGGGQVAEGRSLLEQAGLPVFRSPDTAIELFHNISRFYRNQNLLLQAAGRTTGNGRNGPAGARLLVEALLGQRRTVLSSPESKTLLRSFGVPVTPGTLARDATEALFAAEQTGFPVVMKIDSPDLPRKADAGGVRLNLGAAESVWSAFHDILATVRAGHPEARINGVSLEPYLHRPHGRELRLSVFRDPVFGPVIGLGTGGSRMGRSDEQALALPPLNPVLASDLIDSSAVARLLGPLGELPAADRQALEDVLIAVSGLVCELPWLKSLEIDPLIVDEAGAIVADARMVIDQGLPAGSDRYAHMAIHPYPAHLQQDWKMPDGRIVRVRPIRPEDADLVQIFFDSLSPETRYFRFMEEIDSLPPSLIARFTQIDYDREMALMATTTVDGAERLIGGARYALAPDGEAVEFALVVGDDWQRYGLGRRLMGALIDCARAHGYRTMVGDVLGNNPKMLRLMQALGFTIGPHPEESGLRRVSKALHG</sequence>
<comment type="caution">
    <text evidence="8">The sequence shown here is derived from an EMBL/GenBank/DDBJ whole genome shotgun (WGS) entry which is preliminary data.</text>
</comment>
<evidence type="ECO:0000256" key="2">
    <source>
        <dbReference type="ARBA" id="ARBA00022741"/>
    </source>
</evidence>
<dbReference type="PROSITE" id="PS51186">
    <property type="entry name" value="GNAT"/>
    <property type="match status" value="1"/>
</dbReference>
<dbReference type="Pfam" id="PF19045">
    <property type="entry name" value="Ligase_CoA_2"/>
    <property type="match status" value="1"/>
</dbReference>
<dbReference type="Pfam" id="PF13380">
    <property type="entry name" value="CoA_binding_2"/>
    <property type="match status" value="1"/>
</dbReference>
<keyword evidence="1" id="KW-0436">Ligase</keyword>
<accession>A0A848G5J3</accession>
<evidence type="ECO:0000256" key="5">
    <source>
        <dbReference type="PROSITE-ProRule" id="PRU00409"/>
    </source>
</evidence>
<evidence type="ECO:0000256" key="3">
    <source>
        <dbReference type="ARBA" id="ARBA00022840"/>
    </source>
</evidence>
<evidence type="ECO:0000313" key="8">
    <source>
        <dbReference type="EMBL" id="NML27498.1"/>
    </source>
</evidence>
<dbReference type="Pfam" id="PF13549">
    <property type="entry name" value="ATP-grasp_5"/>
    <property type="match status" value="1"/>
</dbReference>
<evidence type="ECO:0000256" key="4">
    <source>
        <dbReference type="ARBA" id="ARBA00060888"/>
    </source>
</evidence>
<dbReference type="InterPro" id="IPR016181">
    <property type="entry name" value="Acyl_CoA_acyltransferase"/>
</dbReference>
<dbReference type="InterPro" id="IPR003781">
    <property type="entry name" value="CoA-bd"/>
</dbReference>
<dbReference type="InterPro" id="IPR013815">
    <property type="entry name" value="ATP_grasp_subdomain_1"/>
</dbReference>
<protein>
    <submittedName>
        <fullName evidence="8">GNAT family N-acetyltransferase</fullName>
    </submittedName>
</protein>
<evidence type="ECO:0000259" key="7">
    <source>
        <dbReference type="PROSITE" id="PS51186"/>
    </source>
</evidence>
<keyword evidence="3 5" id="KW-0067">ATP-binding</keyword>
<gene>
    <name evidence="8" type="ORF">HHL15_17210</name>
</gene>
<keyword evidence="8" id="KW-0808">Transferase</keyword>
<organism evidence="8 9">
    <name type="scientific">Zoogloea dura</name>
    <dbReference type="NCBI Taxonomy" id="2728840"/>
    <lineage>
        <taxon>Bacteria</taxon>
        <taxon>Pseudomonadati</taxon>
        <taxon>Pseudomonadota</taxon>
        <taxon>Betaproteobacteria</taxon>
        <taxon>Rhodocyclales</taxon>
        <taxon>Zoogloeaceae</taxon>
        <taxon>Zoogloea</taxon>
    </lineage>
</organism>
<dbReference type="GO" id="GO:0046872">
    <property type="term" value="F:metal ion binding"/>
    <property type="evidence" value="ECO:0007669"/>
    <property type="project" value="InterPro"/>
</dbReference>
<dbReference type="GO" id="GO:0005524">
    <property type="term" value="F:ATP binding"/>
    <property type="evidence" value="ECO:0007669"/>
    <property type="project" value="UniProtKB-UniRule"/>
</dbReference>
<dbReference type="InterPro" id="IPR011761">
    <property type="entry name" value="ATP-grasp"/>
</dbReference>
<evidence type="ECO:0000256" key="1">
    <source>
        <dbReference type="ARBA" id="ARBA00022598"/>
    </source>
</evidence>
<reference evidence="8 9" key="1">
    <citation type="submission" date="2020-04" db="EMBL/GenBank/DDBJ databases">
        <title>Zoogloea sp. G-4-1-14 isolated from soil.</title>
        <authorList>
            <person name="Dahal R.H."/>
        </authorList>
    </citation>
    <scope>NUCLEOTIDE SEQUENCE [LARGE SCALE GENOMIC DNA]</scope>
    <source>
        <strain evidence="8 9">G-4-1-14</strain>
    </source>
</reference>
<dbReference type="Gene3D" id="3.40.50.720">
    <property type="entry name" value="NAD(P)-binding Rossmann-like Domain"/>
    <property type="match status" value="1"/>
</dbReference>
<dbReference type="GO" id="GO:0016747">
    <property type="term" value="F:acyltransferase activity, transferring groups other than amino-acyl groups"/>
    <property type="evidence" value="ECO:0007669"/>
    <property type="project" value="InterPro"/>
</dbReference>
<evidence type="ECO:0000259" key="6">
    <source>
        <dbReference type="PROSITE" id="PS50975"/>
    </source>
</evidence>
<keyword evidence="2 5" id="KW-0547">Nucleotide-binding</keyword>
<dbReference type="PANTHER" id="PTHR43334:SF1">
    <property type="entry name" value="3-HYDROXYPROPIONATE--COA LIGASE [ADP-FORMING]"/>
    <property type="match status" value="1"/>
</dbReference>
<dbReference type="Pfam" id="PF13607">
    <property type="entry name" value="Succ_CoA_lig"/>
    <property type="match status" value="1"/>
</dbReference>
<dbReference type="PANTHER" id="PTHR43334">
    <property type="entry name" value="ACETATE--COA LIGASE [ADP-FORMING]"/>
    <property type="match status" value="1"/>
</dbReference>
<dbReference type="Gene3D" id="3.30.1490.20">
    <property type="entry name" value="ATP-grasp fold, A domain"/>
    <property type="match status" value="1"/>
</dbReference>
<dbReference type="InterPro" id="IPR000182">
    <property type="entry name" value="GNAT_dom"/>
</dbReference>
<feature type="domain" description="ATP-grasp" evidence="6">
    <location>
        <begin position="488"/>
        <end position="524"/>
    </location>
</feature>
<dbReference type="SUPFAM" id="SSF51735">
    <property type="entry name" value="NAD(P)-binding Rossmann-fold domains"/>
    <property type="match status" value="1"/>
</dbReference>
<dbReference type="FunFam" id="3.30.1490.20:FF:000020">
    <property type="entry name" value="Protein lysine acetyltransferase"/>
    <property type="match status" value="1"/>
</dbReference>
<evidence type="ECO:0000313" key="9">
    <source>
        <dbReference type="Proteomes" id="UP000580043"/>
    </source>
</evidence>
<dbReference type="SUPFAM" id="SSF56059">
    <property type="entry name" value="Glutathione synthetase ATP-binding domain-like"/>
    <property type="match status" value="1"/>
</dbReference>
<dbReference type="InterPro" id="IPR043938">
    <property type="entry name" value="Ligase_CoA_dom"/>
</dbReference>
<dbReference type="InterPro" id="IPR016102">
    <property type="entry name" value="Succinyl-CoA_synth-like"/>
</dbReference>
<dbReference type="InterPro" id="IPR036291">
    <property type="entry name" value="NAD(P)-bd_dom_sf"/>
</dbReference>
<comment type="similarity">
    <text evidence="4">In the N-terminal section; belongs to the acetate CoA ligase alpha subunit family.</text>
</comment>
<dbReference type="InterPro" id="IPR051538">
    <property type="entry name" value="Acyl-CoA_Synth/Transferase"/>
</dbReference>
<dbReference type="Proteomes" id="UP000580043">
    <property type="component" value="Unassembled WGS sequence"/>
</dbReference>
<dbReference type="Gene3D" id="3.40.630.30">
    <property type="match status" value="1"/>
</dbReference>
<dbReference type="InterPro" id="IPR032875">
    <property type="entry name" value="Succ_CoA_lig_flav_dom"/>
</dbReference>
<proteinExistence type="inferred from homology"/>
<dbReference type="PROSITE" id="PS50975">
    <property type="entry name" value="ATP_GRASP"/>
    <property type="match status" value="1"/>
</dbReference>
<dbReference type="SUPFAM" id="SSF52210">
    <property type="entry name" value="Succinyl-CoA synthetase domains"/>
    <property type="match status" value="2"/>
</dbReference>